<organism evidence="3 4">
    <name type="scientific">Dictyocaulus viviparus</name>
    <name type="common">Bovine lungworm</name>
    <dbReference type="NCBI Taxonomy" id="29172"/>
    <lineage>
        <taxon>Eukaryota</taxon>
        <taxon>Metazoa</taxon>
        <taxon>Ecdysozoa</taxon>
        <taxon>Nematoda</taxon>
        <taxon>Chromadorea</taxon>
        <taxon>Rhabditida</taxon>
        <taxon>Rhabditina</taxon>
        <taxon>Rhabditomorpha</taxon>
        <taxon>Strongyloidea</taxon>
        <taxon>Metastrongylidae</taxon>
        <taxon>Dictyocaulus</taxon>
    </lineage>
</organism>
<dbReference type="Proteomes" id="UP000053766">
    <property type="component" value="Unassembled WGS sequence"/>
</dbReference>
<dbReference type="AlphaFoldDB" id="A0A0D8XN46"/>
<dbReference type="OrthoDB" id="88467at2759"/>
<name>A0A0D8XN46_DICVI</name>
<gene>
    <name evidence="3" type="ORF">DICVIV_07883</name>
</gene>
<protein>
    <submittedName>
        <fullName evidence="3">Laminin G domain protein</fullName>
    </submittedName>
</protein>
<dbReference type="InterPro" id="IPR050372">
    <property type="entry name" value="Neurexin-related_CASP"/>
</dbReference>
<dbReference type="CDD" id="cd00110">
    <property type="entry name" value="LamG"/>
    <property type="match status" value="1"/>
</dbReference>
<dbReference type="SUPFAM" id="SSF49899">
    <property type="entry name" value="Concanavalin A-like lectins/glucanases"/>
    <property type="match status" value="1"/>
</dbReference>
<evidence type="ECO:0000313" key="4">
    <source>
        <dbReference type="Proteomes" id="UP000053766"/>
    </source>
</evidence>
<sequence length="122" mass="14213">MSTPKFTSHVSDFSFEFRTESTDGVLWWESEWSGIINSNFFIVYLRKGRVYVAVKFGRDSTKSTTTNNFVIDRKWHRISVKRKRGRITVDVDDRMTSIMSTGEDTQLNTNGLVYLGQWKAFP</sequence>
<evidence type="ECO:0000256" key="1">
    <source>
        <dbReference type="PROSITE-ProRule" id="PRU00122"/>
    </source>
</evidence>
<dbReference type="PANTHER" id="PTHR15036">
    <property type="entry name" value="PIKACHURIN-LIKE PROTEIN"/>
    <property type="match status" value="1"/>
</dbReference>
<dbReference type="GO" id="GO:0016020">
    <property type="term" value="C:membrane"/>
    <property type="evidence" value="ECO:0007669"/>
    <property type="project" value="UniProtKB-SubCell"/>
</dbReference>
<dbReference type="EMBL" id="KN716371">
    <property type="protein sequence ID" value="KJH46073.1"/>
    <property type="molecule type" value="Genomic_DNA"/>
</dbReference>
<dbReference type="PANTHER" id="PTHR15036:SF49">
    <property type="entry name" value="AXOTACTIN"/>
    <property type="match status" value="1"/>
</dbReference>
<evidence type="ECO:0000313" key="3">
    <source>
        <dbReference type="EMBL" id="KJH46073.1"/>
    </source>
</evidence>
<reference evidence="4" key="2">
    <citation type="journal article" date="2016" name="Sci. Rep.">
        <title>Dictyocaulus viviparus genome, variome and transcriptome elucidate lungworm biology and support future intervention.</title>
        <authorList>
            <person name="McNulty S.N."/>
            <person name="Strube C."/>
            <person name="Rosa B.A."/>
            <person name="Martin J.C."/>
            <person name="Tyagi R."/>
            <person name="Choi Y.J."/>
            <person name="Wang Q."/>
            <person name="Hallsworth Pepin K."/>
            <person name="Zhang X."/>
            <person name="Ozersky P."/>
            <person name="Wilson R.K."/>
            <person name="Sternberg P.W."/>
            <person name="Gasser R.B."/>
            <person name="Mitreva M."/>
        </authorList>
    </citation>
    <scope>NUCLEOTIDE SEQUENCE [LARGE SCALE GENOMIC DNA]</scope>
    <source>
        <strain evidence="4">HannoverDv2000</strain>
    </source>
</reference>
<dbReference type="InterPro" id="IPR001791">
    <property type="entry name" value="Laminin_G"/>
</dbReference>
<dbReference type="PROSITE" id="PS50025">
    <property type="entry name" value="LAM_G_DOMAIN"/>
    <property type="match status" value="1"/>
</dbReference>
<evidence type="ECO:0000259" key="2">
    <source>
        <dbReference type="PROSITE" id="PS50025"/>
    </source>
</evidence>
<keyword evidence="4" id="KW-1185">Reference proteome</keyword>
<feature type="domain" description="Laminin G" evidence="2">
    <location>
        <begin position="1"/>
        <end position="122"/>
    </location>
</feature>
<accession>A0A0D8XN46</accession>
<dbReference type="InterPro" id="IPR013320">
    <property type="entry name" value="ConA-like_dom_sf"/>
</dbReference>
<reference evidence="3 4" key="1">
    <citation type="submission" date="2013-11" db="EMBL/GenBank/DDBJ databases">
        <title>Draft genome of the bovine lungworm Dictyocaulus viviparus.</title>
        <authorList>
            <person name="Mitreva M."/>
        </authorList>
    </citation>
    <scope>NUCLEOTIDE SEQUENCE [LARGE SCALE GENOMIC DNA]</scope>
    <source>
        <strain evidence="3 4">HannoverDv2000</strain>
    </source>
</reference>
<proteinExistence type="predicted"/>
<dbReference type="SMART" id="SM00282">
    <property type="entry name" value="LamG"/>
    <property type="match status" value="1"/>
</dbReference>
<comment type="caution">
    <text evidence="1">Lacks conserved residue(s) required for the propagation of feature annotation.</text>
</comment>
<dbReference type="Pfam" id="PF02210">
    <property type="entry name" value="Laminin_G_2"/>
    <property type="match status" value="1"/>
</dbReference>
<dbReference type="Gene3D" id="2.60.120.200">
    <property type="match status" value="1"/>
</dbReference>